<dbReference type="Pfam" id="PF13640">
    <property type="entry name" value="2OG-FeII_Oxy_3"/>
    <property type="match status" value="1"/>
</dbReference>
<feature type="binding site" evidence="7">
    <location>
        <position position="171"/>
    </location>
    <ligand>
        <name>2-oxoglutarate</name>
        <dbReference type="ChEBI" id="CHEBI:16810"/>
    </ligand>
</feature>
<dbReference type="SMART" id="SM00702">
    <property type="entry name" value="P4Hc"/>
    <property type="match status" value="1"/>
</dbReference>
<keyword evidence="3 7" id="KW-0847">Vitamin C</keyword>
<feature type="binding site" evidence="7">
    <location>
        <position position="161"/>
    </location>
    <ligand>
        <name>Fe cation</name>
        <dbReference type="ChEBI" id="CHEBI:24875"/>
    </ligand>
</feature>
<keyword evidence="5 7" id="KW-0560">Oxidoreductase</keyword>
<dbReference type="PROSITE" id="PS51471">
    <property type="entry name" value="FE2OG_OXY"/>
    <property type="match status" value="1"/>
</dbReference>
<comment type="caution">
    <text evidence="9">The sequence shown here is derived from an EMBL/GenBank/DDBJ whole genome shotgun (WGS) entry which is preliminary data.</text>
</comment>
<feature type="binding site" evidence="7">
    <location>
        <position position="100"/>
    </location>
    <ligand>
        <name>Fe cation</name>
        <dbReference type="ChEBI" id="CHEBI:24875"/>
    </ligand>
</feature>
<evidence type="ECO:0000259" key="8">
    <source>
        <dbReference type="PROSITE" id="PS51471"/>
    </source>
</evidence>
<keyword evidence="4 7" id="KW-0223">Dioxygenase</keyword>
<dbReference type="EMBL" id="JBHSGA010000017">
    <property type="protein sequence ID" value="MFC4527830.1"/>
    <property type="molecule type" value="Genomic_DNA"/>
</dbReference>
<keyword evidence="6 7" id="KW-0408">Iron</keyword>
<dbReference type="PANTHER" id="PTHR41536">
    <property type="entry name" value="PKHD-TYPE HYDROXYLASE YBIX"/>
    <property type="match status" value="1"/>
</dbReference>
<dbReference type="InterPro" id="IPR005123">
    <property type="entry name" value="Oxoglu/Fe-dep_dioxygenase_dom"/>
</dbReference>
<sequence>MLVVIPGVLDGEQLKLFRQRLDSAEAPWVDGRATAGHQGAQVKRNLQLAEDTPMARELGGIVLAVLERHPLFISATLPQRVYPPMFNRYEGGMHFGSHVDGSVRLVPGSQDRLRTDLSATLFLADPQSYDGGELQIEDVYGTQSVKLAAGDMIVYPASSLHQVTPVTRGARLACFFWVQSMVRNNEQRALLFDLDRSIQRLNATDGDPAARVELTGCYHNLMRMWSDVA</sequence>
<dbReference type="Gene3D" id="2.60.120.620">
    <property type="entry name" value="q2cbj1_9rhob like domain"/>
    <property type="match status" value="1"/>
</dbReference>
<evidence type="ECO:0000256" key="5">
    <source>
        <dbReference type="ARBA" id="ARBA00023002"/>
    </source>
</evidence>
<accession>A0ABV9C4L5</accession>
<dbReference type="SUPFAM" id="SSF51197">
    <property type="entry name" value="Clavaminate synthase-like"/>
    <property type="match status" value="1"/>
</dbReference>
<keyword evidence="10" id="KW-1185">Reference proteome</keyword>
<evidence type="ECO:0000313" key="9">
    <source>
        <dbReference type="EMBL" id="MFC4527830.1"/>
    </source>
</evidence>
<keyword evidence="2 7" id="KW-0479">Metal-binding</keyword>
<dbReference type="PANTHER" id="PTHR41536:SF1">
    <property type="entry name" value="PKHD-TYPE HYDROXYLASE YBIX"/>
    <property type="match status" value="1"/>
</dbReference>
<dbReference type="Proteomes" id="UP001595961">
    <property type="component" value="Unassembled WGS sequence"/>
</dbReference>
<reference evidence="10" key="1">
    <citation type="journal article" date="2019" name="Int. J. Syst. Evol. Microbiol.">
        <title>The Global Catalogue of Microorganisms (GCM) 10K type strain sequencing project: providing services to taxonomists for standard genome sequencing and annotation.</title>
        <authorList>
            <consortium name="The Broad Institute Genomics Platform"/>
            <consortium name="The Broad Institute Genome Sequencing Center for Infectious Disease"/>
            <person name="Wu L."/>
            <person name="Ma J."/>
        </authorList>
    </citation>
    <scope>NUCLEOTIDE SEQUENCE [LARGE SCALE GENOMIC DNA]</scope>
    <source>
        <strain evidence="10">CCM 4481</strain>
    </source>
</reference>
<dbReference type="NCBIfam" id="NF003974">
    <property type="entry name" value="PRK05467.1-3"/>
    <property type="match status" value="1"/>
</dbReference>
<dbReference type="InterPro" id="IPR041097">
    <property type="entry name" value="PKHD_C"/>
</dbReference>
<dbReference type="HAMAP" id="MF_00657">
    <property type="entry name" value="Hydroxyl_YbiX"/>
    <property type="match status" value="1"/>
</dbReference>
<dbReference type="Gene3D" id="4.10.860.20">
    <property type="entry name" value="Rabenosyn, Rab binding domain"/>
    <property type="match status" value="1"/>
</dbReference>
<feature type="binding site" evidence="7">
    <location>
        <position position="98"/>
    </location>
    <ligand>
        <name>Fe cation</name>
        <dbReference type="ChEBI" id="CHEBI:24875"/>
    </ligand>
</feature>
<organism evidence="9 10">
    <name type="scientific">Dyella halodurans</name>
    <dbReference type="NCBI Taxonomy" id="1920171"/>
    <lineage>
        <taxon>Bacteria</taxon>
        <taxon>Pseudomonadati</taxon>
        <taxon>Pseudomonadota</taxon>
        <taxon>Gammaproteobacteria</taxon>
        <taxon>Lysobacterales</taxon>
        <taxon>Rhodanobacteraceae</taxon>
        <taxon>Dyella</taxon>
    </lineage>
</organism>
<evidence type="ECO:0000256" key="7">
    <source>
        <dbReference type="HAMAP-Rule" id="MF_00657"/>
    </source>
</evidence>
<dbReference type="RefSeq" id="WP_266151820.1">
    <property type="nucleotide sequence ID" value="NZ_CP064028.1"/>
</dbReference>
<dbReference type="Pfam" id="PF18331">
    <property type="entry name" value="PKHD_C"/>
    <property type="match status" value="1"/>
</dbReference>
<dbReference type="InterPro" id="IPR006620">
    <property type="entry name" value="Pro_4_hyd_alph"/>
</dbReference>
<dbReference type="NCBIfam" id="NF003975">
    <property type="entry name" value="PRK05467.1-4"/>
    <property type="match status" value="1"/>
</dbReference>
<evidence type="ECO:0000256" key="1">
    <source>
        <dbReference type="ARBA" id="ARBA00001961"/>
    </source>
</evidence>
<gene>
    <name evidence="9" type="ORF">ACFO5W_14395</name>
</gene>
<comment type="cofactor">
    <cofactor evidence="7">
        <name>Fe(2+)</name>
        <dbReference type="ChEBI" id="CHEBI:29033"/>
    </cofactor>
    <text evidence="7">Binds 1 Fe(2+) ion per subunit.</text>
</comment>
<protein>
    <submittedName>
        <fullName evidence="9">Fe2+-dependent dioxygenase</fullName>
    </submittedName>
</protein>
<dbReference type="InterPro" id="IPR023550">
    <property type="entry name" value="PKHD_hydroxylase"/>
</dbReference>
<comment type="cofactor">
    <cofactor evidence="1 7">
        <name>L-ascorbate</name>
        <dbReference type="ChEBI" id="CHEBI:38290"/>
    </cofactor>
</comment>
<name>A0ABV9C4L5_9GAMM</name>
<evidence type="ECO:0000313" key="10">
    <source>
        <dbReference type="Proteomes" id="UP001595961"/>
    </source>
</evidence>
<dbReference type="GO" id="GO:0051213">
    <property type="term" value="F:dioxygenase activity"/>
    <property type="evidence" value="ECO:0007669"/>
    <property type="project" value="UniProtKB-KW"/>
</dbReference>
<evidence type="ECO:0000256" key="6">
    <source>
        <dbReference type="ARBA" id="ARBA00023004"/>
    </source>
</evidence>
<feature type="domain" description="Fe2OG dioxygenase" evidence="8">
    <location>
        <begin position="80"/>
        <end position="180"/>
    </location>
</feature>
<evidence type="ECO:0000256" key="4">
    <source>
        <dbReference type="ARBA" id="ARBA00022964"/>
    </source>
</evidence>
<proteinExistence type="inferred from homology"/>
<dbReference type="InterPro" id="IPR044862">
    <property type="entry name" value="Pro_4_hyd_alph_FE2OG_OXY"/>
</dbReference>
<evidence type="ECO:0000256" key="2">
    <source>
        <dbReference type="ARBA" id="ARBA00022723"/>
    </source>
</evidence>
<evidence type="ECO:0000256" key="3">
    <source>
        <dbReference type="ARBA" id="ARBA00022896"/>
    </source>
</evidence>